<keyword evidence="2" id="KW-1185">Reference proteome</keyword>
<proteinExistence type="predicted"/>
<organism evidence="1 2">
    <name type="scientific">Sphingobacterium thalpophilum</name>
    <dbReference type="NCBI Taxonomy" id="259"/>
    <lineage>
        <taxon>Bacteria</taxon>
        <taxon>Pseudomonadati</taxon>
        <taxon>Bacteroidota</taxon>
        <taxon>Sphingobacteriia</taxon>
        <taxon>Sphingobacteriales</taxon>
        <taxon>Sphingobacteriaceae</taxon>
        <taxon>Sphingobacterium</taxon>
    </lineage>
</organism>
<evidence type="ECO:0000313" key="1">
    <source>
        <dbReference type="EMBL" id="WZN54898.1"/>
    </source>
</evidence>
<evidence type="ECO:0000313" key="2">
    <source>
        <dbReference type="Proteomes" id="UP001485301"/>
    </source>
</evidence>
<sequence length="209" mass="24713">MINVKMSNKLLFLIFLFIIAINNSKADQGDLEKLYRAVSKELNIGTYQDFKAKMQTVDERRRFYDKVDQLGYDLGPYEVYEQRLKSVGSNQYSKRDSIKLARQAVYKDMVQESAGISYDKFIENLSKDENVRRSVYHDMGFAEENISYERFLNKMGLDYKRQLWEDLNKKGFYTKSFEEFENQFSTPDKVQTLFNKLVDGNNKSISDFF</sequence>
<name>A0ACD5BZ86_9SPHI</name>
<protein>
    <submittedName>
        <fullName evidence="1">Uncharacterized protein</fullName>
    </submittedName>
</protein>
<dbReference type="EMBL" id="CP151087">
    <property type="protein sequence ID" value="WZN54898.1"/>
    <property type="molecule type" value="Genomic_DNA"/>
</dbReference>
<reference evidence="1" key="1">
    <citation type="submission" date="2024-04" db="EMBL/GenBank/DDBJ databases">
        <title>Complete genome sequence of Sphingobacterium thalpophiium BAA-1094.</title>
        <authorList>
            <person name="Adaikpoh B.I."/>
        </authorList>
    </citation>
    <scope>NUCLEOTIDE SEQUENCE</scope>
    <source>
        <strain evidence="1">BAA-1094</strain>
    </source>
</reference>
<gene>
    <name evidence="1" type="ORF">AACH28_20010</name>
</gene>
<accession>A0ACD5BZ86</accession>
<dbReference type="Proteomes" id="UP001485301">
    <property type="component" value="Chromosome"/>
</dbReference>